<accession>A0ABY7CPP0</accession>
<evidence type="ECO:0008006" key="4">
    <source>
        <dbReference type="Google" id="ProtNLM"/>
    </source>
</evidence>
<name>A0ABY7CPP0_9BASI</name>
<reference evidence="2" key="1">
    <citation type="submission" date="2022-10" db="EMBL/GenBank/DDBJ databases">
        <title>Puccinia triticina Genome sequencing and assembly.</title>
        <authorList>
            <person name="Li C."/>
        </authorList>
    </citation>
    <scope>NUCLEOTIDE SEQUENCE</scope>
    <source>
        <strain evidence="2">Pt15</strain>
    </source>
</reference>
<feature type="region of interest" description="Disordered" evidence="1">
    <location>
        <begin position="50"/>
        <end position="95"/>
    </location>
</feature>
<dbReference type="GeneID" id="77811832"/>
<dbReference type="Proteomes" id="UP001164743">
    <property type="component" value="Chromosome 7A"/>
</dbReference>
<sequence length="288" mass="32271">MRQTSGDRQETDDYIFSDRKYICKSCPLARGTTSWQAHCRRKAHQINAQQRAEIRRAAADQAKTTEQGPDASWAAQEPDPLPNRQSPAPDYPQDNWEDHLVWDRIEGICNLDPPTAPNSNTRTLVDDLVEAETEEAGRYAHYVPYAPPEPAPPREWDDTSVAAPQDMNGAHPAVEVPIRRTDVQSDRVAASPWFPFKDKLDSLQQASSYLKAVRYTSGVYVTSDEEIYSEGSVNAAEEEMDNPLDESQDASNGYDADKDAKGSSYWSEEEDNPLPQEKDNDYDGDAEG</sequence>
<protein>
    <recommendedName>
        <fullName evidence="4">U1-type domain-containing protein</fullName>
    </recommendedName>
</protein>
<evidence type="ECO:0000256" key="1">
    <source>
        <dbReference type="SAM" id="MobiDB-lite"/>
    </source>
</evidence>
<dbReference type="RefSeq" id="XP_053021863.1">
    <property type="nucleotide sequence ID" value="XM_053170948.1"/>
</dbReference>
<evidence type="ECO:0000313" key="3">
    <source>
        <dbReference type="Proteomes" id="UP001164743"/>
    </source>
</evidence>
<evidence type="ECO:0000313" key="2">
    <source>
        <dbReference type="EMBL" id="WAQ86308.1"/>
    </source>
</evidence>
<feature type="region of interest" description="Disordered" evidence="1">
    <location>
        <begin position="226"/>
        <end position="288"/>
    </location>
</feature>
<proteinExistence type="predicted"/>
<gene>
    <name evidence="2" type="ORF">PtA15_7A34</name>
</gene>
<keyword evidence="3" id="KW-1185">Reference proteome</keyword>
<dbReference type="EMBL" id="CP110427">
    <property type="protein sequence ID" value="WAQ86308.1"/>
    <property type="molecule type" value="Genomic_DNA"/>
</dbReference>
<feature type="compositionally biased region" description="Acidic residues" evidence="1">
    <location>
        <begin position="236"/>
        <end position="248"/>
    </location>
</feature>
<organism evidence="2 3">
    <name type="scientific">Puccinia triticina</name>
    <dbReference type="NCBI Taxonomy" id="208348"/>
    <lineage>
        <taxon>Eukaryota</taxon>
        <taxon>Fungi</taxon>
        <taxon>Dikarya</taxon>
        <taxon>Basidiomycota</taxon>
        <taxon>Pucciniomycotina</taxon>
        <taxon>Pucciniomycetes</taxon>
        <taxon>Pucciniales</taxon>
        <taxon>Pucciniaceae</taxon>
        <taxon>Puccinia</taxon>
    </lineage>
</organism>